<dbReference type="GO" id="GO:0003677">
    <property type="term" value="F:DNA binding"/>
    <property type="evidence" value="ECO:0007669"/>
    <property type="project" value="UniProtKB-KW"/>
</dbReference>
<dbReference type="InterPro" id="IPR036388">
    <property type="entry name" value="WH-like_DNA-bd_sf"/>
</dbReference>
<dbReference type="Pfam" id="PF04542">
    <property type="entry name" value="Sigma70_r2"/>
    <property type="match status" value="1"/>
</dbReference>
<accession>A0A841MJD1</accession>
<keyword evidence="9" id="KW-1185">Reference proteome</keyword>
<keyword evidence="4" id="KW-0238">DNA-binding</keyword>
<evidence type="ECO:0000256" key="5">
    <source>
        <dbReference type="ARBA" id="ARBA00023163"/>
    </source>
</evidence>
<dbReference type="Gene3D" id="1.10.10.10">
    <property type="entry name" value="Winged helix-like DNA-binding domain superfamily/Winged helix DNA-binding domain"/>
    <property type="match status" value="1"/>
</dbReference>
<evidence type="ECO:0000259" key="6">
    <source>
        <dbReference type="Pfam" id="PF04542"/>
    </source>
</evidence>
<feature type="domain" description="RNA polymerase sigma-70 region 2" evidence="6">
    <location>
        <begin position="29"/>
        <end position="95"/>
    </location>
</feature>
<keyword evidence="5" id="KW-0804">Transcription</keyword>
<evidence type="ECO:0000313" key="8">
    <source>
        <dbReference type="EMBL" id="MBB6327500.1"/>
    </source>
</evidence>
<evidence type="ECO:0000256" key="3">
    <source>
        <dbReference type="ARBA" id="ARBA00023082"/>
    </source>
</evidence>
<protein>
    <submittedName>
        <fullName evidence="8">RNA polymerase sigma-70 factor (ECF subfamily)</fullName>
    </submittedName>
</protein>
<dbReference type="InterPro" id="IPR039425">
    <property type="entry name" value="RNA_pol_sigma-70-like"/>
</dbReference>
<evidence type="ECO:0000313" key="9">
    <source>
        <dbReference type="Proteomes" id="UP000588604"/>
    </source>
</evidence>
<keyword evidence="3" id="KW-0731">Sigma factor</keyword>
<dbReference type="PANTHER" id="PTHR43133">
    <property type="entry name" value="RNA POLYMERASE ECF-TYPE SIGMA FACTO"/>
    <property type="match status" value="1"/>
</dbReference>
<dbReference type="GO" id="GO:0006352">
    <property type="term" value="P:DNA-templated transcription initiation"/>
    <property type="evidence" value="ECO:0007669"/>
    <property type="project" value="InterPro"/>
</dbReference>
<gene>
    <name evidence="8" type="ORF">FHS59_003143</name>
</gene>
<dbReference type="PANTHER" id="PTHR43133:SF8">
    <property type="entry name" value="RNA POLYMERASE SIGMA FACTOR HI_1459-RELATED"/>
    <property type="match status" value="1"/>
</dbReference>
<keyword evidence="2" id="KW-0805">Transcription regulation</keyword>
<dbReference type="Proteomes" id="UP000588604">
    <property type="component" value="Unassembled WGS sequence"/>
</dbReference>
<dbReference type="NCBIfam" id="TIGR02937">
    <property type="entry name" value="sigma70-ECF"/>
    <property type="match status" value="1"/>
</dbReference>
<dbReference type="InterPro" id="IPR013325">
    <property type="entry name" value="RNA_pol_sigma_r2"/>
</dbReference>
<dbReference type="Pfam" id="PF08281">
    <property type="entry name" value="Sigma70_r4_2"/>
    <property type="match status" value="1"/>
</dbReference>
<comment type="caution">
    <text evidence="8">The sequence shown here is derived from an EMBL/GenBank/DDBJ whole genome shotgun (WGS) entry which is preliminary data.</text>
</comment>
<evidence type="ECO:0000256" key="2">
    <source>
        <dbReference type="ARBA" id="ARBA00023015"/>
    </source>
</evidence>
<dbReference type="CDD" id="cd06171">
    <property type="entry name" value="Sigma70_r4"/>
    <property type="match status" value="1"/>
</dbReference>
<comment type="similarity">
    <text evidence="1">Belongs to the sigma-70 factor family. ECF subfamily.</text>
</comment>
<dbReference type="Gene3D" id="1.10.1740.10">
    <property type="match status" value="1"/>
</dbReference>
<reference evidence="8 9" key="1">
    <citation type="submission" date="2020-08" db="EMBL/GenBank/DDBJ databases">
        <title>Genomic Encyclopedia of Type Strains, Phase IV (KMG-IV): sequencing the most valuable type-strain genomes for metagenomic binning, comparative biology and taxonomic classification.</title>
        <authorList>
            <person name="Goeker M."/>
        </authorList>
    </citation>
    <scope>NUCLEOTIDE SEQUENCE [LARGE SCALE GENOMIC DNA]</scope>
    <source>
        <strain evidence="8 9">DSM 102044</strain>
    </source>
</reference>
<name>A0A841MJD1_9BACT</name>
<feature type="domain" description="RNA polymerase sigma factor 70 region 4 type 2" evidence="7">
    <location>
        <begin position="123"/>
        <end position="175"/>
    </location>
</feature>
<evidence type="ECO:0000259" key="7">
    <source>
        <dbReference type="Pfam" id="PF08281"/>
    </source>
</evidence>
<dbReference type="SUPFAM" id="SSF88659">
    <property type="entry name" value="Sigma3 and sigma4 domains of RNA polymerase sigma factors"/>
    <property type="match status" value="1"/>
</dbReference>
<dbReference type="InterPro" id="IPR007627">
    <property type="entry name" value="RNA_pol_sigma70_r2"/>
</dbReference>
<sequence>MPSNVKSEKLEKNIWQGLVSKNRKDQEALYRCYYSYGMSVCLRYTNTREEAKEILNDGFMIFFSDPKKFDPRMSFKPWFRRVLINLCINHFKKNKGKLKEIDLRQVNELKSSQPTALENMQFEELLVLILKLPDAYKAVFNLYVLDGFSHEEISKLLEISIGTSKSNLSRARQKLKEMLNSTSYERKFLRQE</sequence>
<evidence type="ECO:0000256" key="4">
    <source>
        <dbReference type="ARBA" id="ARBA00023125"/>
    </source>
</evidence>
<evidence type="ECO:0000256" key="1">
    <source>
        <dbReference type="ARBA" id="ARBA00010641"/>
    </source>
</evidence>
<dbReference type="GO" id="GO:0016987">
    <property type="term" value="F:sigma factor activity"/>
    <property type="evidence" value="ECO:0007669"/>
    <property type="project" value="UniProtKB-KW"/>
</dbReference>
<dbReference type="InterPro" id="IPR014284">
    <property type="entry name" value="RNA_pol_sigma-70_dom"/>
</dbReference>
<dbReference type="AlphaFoldDB" id="A0A841MJD1"/>
<dbReference type="InterPro" id="IPR013249">
    <property type="entry name" value="RNA_pol_sigma70_r4_t2"/>
</dbReference>
<organism evidence="8 9">
    <name type="scientific">Algoriphagus iocasae</name>
    <dbReference type="NCBI Taxonomy" id="1836499"/>
    <lineage>
        <taxon>Bacteria</taxon>
        <taxon>Pseudomonadati</taxon>
        <taxon>Bacteroidota</taxon>
        <taxon>Cytophagia</taxon>
        <taxon>Cytophagales</taxon>
        <taxon>Cyclobacteriaceae</taxon>
        <taxon>Algoriphagus</taxon>
    </lineage>
</organism>
<proteinExistence type="inferred from homology"/>
<dbReference type="EMBL" id="JACIJO010000003">
    <property type="protein sequence ID" value="MBB6327500.1"/>
    <property type="molecule type" value="Genomic_DNA"/>
</dbReference>
<dbReference type="RefSeq" id="WP_221444521.1">
    <property type="nucleotide sequence ID" value="NZ_JACIJO010000003.1"/>
</dbReference>
<dbReference type="InterPro" id="IPR013324">
    <property type="entry name" value="RNA_pol_sigma_r3/r4-like"/>
</dbReference>
<dbReference type="SUPFAM" id="SSF88946">
    <property type="entry name" value="Sigma2 domain of RNA polymerase sigma factors"/>
    <property type="match status" value="1"/>
</dbReference>